<dbReference type="AlphaFoldDB" id="A0ABD2BH26"/>
<dbReference type="Proteomes" id="UP001607302">
    <property type="component" value="Unassembled WGS sequence"/>
</dbReference>
<feature type="region of interest" description="Disordered" evidence="1">
    <location>
        <begin position="1"/>
        <end position="38"/>
    </location>
</feature>
<keyword evidence="3" id="KW-1185">Reference proteome</keyword>
<name>A0ABD2BH26_VESSQ</name>
<sequence>MLVRLNGDDDDDDDNGDDQRRGIGGDGGLASTTNSHPSPSCSILCNTHNTNHGLTPACAARQPDNRCPFRKRRMNILRANRRQSIETDRTIDFIKYAEETRDRRWIVVTLRRIERRRSICQDVAKDVARPMATTANKSWILLLVSHASPICLQSEFVENITQKYLYFSSAFQFGKTREDDFKGRTDLIKIEL</sequence>
<evidence type="ECO:0000256" key="1">
    <source>
        <dbReference type="SAM" id="MobiDB-lite"/>
    </source>
</evidence>
<evidence type="ECO:0000313" key="3">
    <source>
        <dbReference type="Proteomes" id="UP001607302"/>
    </source>
</evidence>
<protein>
    <submittedName>
        <fullName evidence="2">Uncharacterized protein</fullName>
    </submittedName>
</protein>
<comment type="caution">
    <text evidence="2">The sequence shown here is derived from an EMBL/GenBank/DDBJ whole genome shotgun (WGS) entry which is preliminary data.</text>
</comment>
<gene>
    <name evidence="2" type="ORF">V1478_004752</name>
</gene>
<proteinExistence type="predicted"/>
<dbReference type="EMBL" id="JAUDFV010000102">
    <property type="protein sequence ID" value="KAL2732064.1"/>
    <property type="molecule type" value="Genomic_DNA"/>
</dbReference>
<accession>A0ABD2BH26</accession>
<organism evidence="2 3">
    <name type="scientific">Vespula squamosa</name>
    <name type="common">Southern yellow jacket</name>
    <name type="synonym">Wasp</name>
    <dbReference type="NCBI Taxonomy" id="30214"/>
    <lineage>
        <taxon>Eukaryota</taxon>
        <taxon>Metazoa</taxon>
        <taxon>Ecdysozoa</taxon>
        <taxon>Arthropoda</taxon>
        <taxon>Hexapoda</taxon>
        <taxon>Insecta</taxon>
        <taxon>Pterygota</taxon>
        <taxon>Neoptera</taxon>
        <taxon>Endopterygota</taxon>
        <taxon>Hymenoptera</taxon>
        <taxon>Apocrita</taxon>
        <taxon>Aculeata</taxon>
        <taxon>Vespoidea</taxon>
        <taxon>Vespidae</taxon>
        <taxon>Vespinae</taxon>
        <taxon>Vespula</taxon>
    </lineage>
</organism>
<evidence type="ECO:0000313" key="2">
    <source>
        <dbReference type="EMBL" id="KAL2732064.1"/>
    </source>
</evidence>
<reference evidence="2 3" key="1">
    <citation type="journal article" date="2024" name="Ann. Entomol. Soc. Am.">
        <title>Genomic analyses of the southern and eastern yellowjacket wasps (Hymenoptera: Vespidae) reveal evolutionary signatures of social life.</title>
        <authorList>
            <person name="Catto M.A."/>
            <person name="Caine P.B."/>
            <person name="Orr S.E."/>
            <person name="Hunt B.G."/>
            <person name="Goodisman M.A.D."/>
        </authorList>
    </citation>
    <scope>NUCLEOTIDE SEQUENCE [LARGE SCALE GENOMIC DNA]</scope>
    <source>
        <strain evidence="2">233</strain>
        <tissue evidence="2">Head and thorax</tissue>
    </source>
</reference>